<proteinExistence type="predicted"/>
<organism evidence="2 3">
    <name type="scientific">Pseudolysinimonas kribbensis</name>
    <dbReference type="NCBI Taxonomy" id="433641"/>
    <lineage>
        <taxon>Bacteria</taxon>
        <taxon>Bacillati</taxon>
        <taxon>Actinomycetota</taxon>
        <taxon>Actinomycetes</taxon>
        <taxon>Micrococcales</taxon>
        <taxon>Microbacteriaceae</taxon>
        <taxon>Pseudolysinimonas</taxon>
    </lineage>
</organism>
<feature type="transmembrane region" description="Helical" evidence="1">
    <location>
        <begin position="66"/>
        <end position="86"/>
    </location>
</feature>
<name>A0ABQ6K7S6_9MICO</name>
<feature type="transmembrane region" description="Helical" evidence="1">
    <location>
        <begin position="107"/>
        <end position="136"/>
    </location>
</feature>
<accession>A0ABQ6K7S6</accession>
<evidence type="ECO:0000313" key="3">
    <source>
        <dbReference type="Proteomes" id="UP001157034"/>
    </source>
</evidence>
<keyword evidence="1" id="KW-0812">Transmembrane</keyword>
<sequence>MRLGAAADSRFCSACGTALAADRVVAPLDVATRRTIQFGALTILANIVVGAAGFGVVYAVSDASRLLFAAMVLEALHVIVVGALAAQTLRFGIRAVRLTRDGRTRMSVWGVIGIVLAALVLLTLVLSFAAVLTMYLGAL</sequence>
<protein>
    <recommendedName>
        <fullName evidence="4">Zinc ribbon domain-containing protein</fullName>
    </recommendedName>
</protein>
<dbReference type="Proteomes" id="UP001157034">
    <property type="component" value="Unassembled WGS sequence"/>
</dbReference>
<feature type="transmembrane region" description="Helical" evidence="1">
    <location>
        <begin position="38"/>
        <end position="60"/>
    </location>
</feature>
<keyword evidence="1" id="KW-0472">Membrane</keyword>
<evidence type="ECO:0000256" key="1">
    <source>
        <dbReference type="SAM" id="Phobius"/>
    </source>
</evidence>
<evidence type="ECO:0000313" key="2">
    <source>
        <dbReference type="EMBL" id="GMA96716.1"/>
    </source>
</evidence>
<comment type="caution">
    <text evidence="2">The sequence shown here is derived from an EMBL/GenBank/DDBJ whole genome shotgun (WGS) entry which is preliminary data.</text>
</comment>
<reference evidence="3" key="1">
    <citation type="journal article" date="2019" name="Int. J. Syst. Evol. Microbiol.">
        <title>The Global Catalogue of Microorganisms (GCM) 10K type strain sequencing project: providing services to taxonomists for standard genome sequencing and annotation.</title>
        <authorList>
            <consortium name="The Broad Institute Genomics Platform"/>
            <consortium name="The Broad Institute Genome Sequencing Center for Infectious Disease"/>
            <person name="Wu L."/>
            <person name="Ma J."/>
        </authorList>
    </citation>
    <scope>NUCLEOTIDE SEQUENCE [LARGE SCALE GENOMIC DNA]</scope>
    <source>
        <strain evidence="3">NBRC 108894</strain>
    </source>
</reference>
<dbReference type="EMBL" id="BSVB01000001">
    <property type="protein sequence ID" value="GMA96716.1"/>
    <property type="molecule type" value="Genomic_DNA"/>
</dbReference>
<evidence type="ECO:0008006" key="4">
    <source>
        <dbReference type="Google" id="ProtNLM"/>
    </source>
</evidence>
<keyword evidence="1" id="KW-1133">Transmembrane helix</keyword>
<keyword evidence="3" id="KW-1185">Reference proteome</keyword>
<gene>
    <name evidence="2" type="ORF">GCM10025881_35400</name>
</gene>